<accession>A0AAN7YN05</accession>
<sequence>MSPRAPTLRPRSKSGELPLLWSDPGLEPETSNLIQAAAKHLLRAAPACAPARIVRRLTTMAEESLYVYEPHRRRFAAGMYRKVLSQIDAELDRSRRAPRTDEQREAQLEEDLRNKPAPVTQNESEERCKM</sequence>
<feature type="region of interest" description="Disordered" evidence="1">
    <location>
        <begin position="88"/>
        <end position="130"/>
    </location>
</feature>
<evidence type="ECO:0000256" key="1">
    <source>
        <dbReference type="SAM" id="MobiDB-lite"/>
    </source>
</evidence>
<dbReference type="AlphaFoldDB" id="A0AAN7YN05"/>
<feature type="compositionally biased region" description="Basic and acidic residues" evidence="1">
    <location>
        <begin position="90"/>
        <end position="114"/>
    </location>
</feature>
<dbReference type="Proteomes" id="UP001310890">
    <property type="component" value="Unassembled WGS sequence"/>
</dbReference>
<gene>
    <name evidence="2" type="ORF">LTR62_008836</name>
</gene>
<name>A0AAN7YN05_9PEZI</name>
<reference evidence="2" key="1">
    <citation type="submission" date="2023-08" db="EMBL/GenBank/DDBJ databases">
        <title>Black Yeasts Isolated from many extreme environments.</title>
        <authorList>
            <person name="Coleine C."/>
            <person name="Stajich J.E."/>
            <person name="Selbmann L."/>
        </authorList>
    </citation>
    <scope>NUCLEOTIDE SEQUENCE</scope>
    <source>
        <strain evidence="2">CCFEE 5401</strain>
    </source>
</reference>
<evidence type="ECO:0000313" key="3">
    <source>
        <dbReference type="Proteomes" id="UP001310890"/>
    </source>
</evidence>
<evidence type="ECO:0000313" key="2">
    <source>
        <dbReference type="EMBL" id="KAK5108062.1"/>
    </source>
</evidence>
<organism evidence="2 3">
    <name type="scientific">Meristemomyces frigidus</name>
    <dbReference type="NCBI Taxonomy" id="1508187"/>
    <lineage>
        <taxon>Eukaryota</taxon>
        <taxon>Fungi</taxon>
        <taxon>Dikarya</taxon>
        <taxon>Ascomycota</taxon>
        <taxon>Pezizomycotina</taxon>
        <taxon>Dothideomycetes</taxon>
        <taxon>Dothideomycetidae</taxon>
        <taxon>Mycosphaerellales</taxon>
        <taxon>Teratosphaeriaceae</taxon>
        <taxon>Meristemomyces</taxon>
    </lineage>
</organism>
<dbReference type="EMBL" id="JAVRRL010000097">
    <property type="protein sequence ID" value="KAK5108062.1"/>
    <property type="molecule type" value="Genomic_DNA"/>
</dbReference>
<protein>
    <submittedName>
        <fullName evidence="2">Uncharacterized protein</fullName>
    </submittedName>
</protein>
<feature type="region of interest" description="Disordered" evidence="1">
    <location>
        <begin position="1"/>
        <end position="24"/>
    </location>
</feature>
<comment type="caution">
    <text evidence="2">The sequence shown here is derived from an EMBL/GenBank/DDBJ whole genome shotgun (WGS) entry which is preliminary data.</text>
</comment>
<proteinExistence type="predicted"/>